<evidence type="ECO:0000256" key="2">
    <source>
        <dbReference type="ARBA" id="ARBA00022553"/>
    </source>
</evidence>
<evidence type="ECO:0000313" key="4">
    <source>
        <dbReference type="EMBL" id="MFC5020448.1"/>
    </source>
</evidence>
<dbReference type="RefSeq" id="WP_328661799.1">
    <property type="nucleotide sequence ID" value="NZ_BAAATN010000029.1"/>
</dbReference>
<dbReference type="SMART" id="SM01294">
    <property type="entry name" value="PKS_PP_betabranch"/>
    <property type="match status" value="2"/>
</dbReference>
<dbReference type="InterPro" id="IPR009081">
    <property type="entry name" value="PP-bd_ACP"/>
</dbReference>
<keyword evidence="1" id="KW-0596">Phosphopantetheine</keyword>
<sequence>MTTDQSIVLPAYPVPRDDGVDTGRLIRVLAQVLRVQPERIDPHQTFHSLGVDSMLTVEFVATVNAHYASRIDATALYDHPTPAAFARHLDRETAIGPSGPRPAGPTDGTASVLGSLRDSLAAILRCDPWDIDESAAFPVLGLDSILGAQFVAEINRTYGLDADSVILYDHPNLAAMAGHLAAHAARTRAGRPVALDIDQLLDAVRDNRLSVDEAAALLDARSS</sequence>
<keyword evidence="2" id="KW-0597">Phosphoprotein</keyword>
<dbReference type="PROSITE" id="PS50075">
    <property type="entry name" value="CARRIER"/>
    <property type="match status" value="2"/>
</dbReference>
<dbReference type="Proteomes" id="UP001595855">
    <property type="component" value="Unassembled WGS sequence"/>
</dbReference>
<evidence type="ECO:0000259" key="3">
    <source>
        <dbReference type="PROSITE" id="PS50075"/>
    </source>
</evidence>
<reference evidence="5" key="1">
    <citation type="journal article" date="2019" name="Int. J. Syst. Evol. Microbiol.">
        <title>The Global Catalogue of Microorganisms (GCM) 10K type strain sequencing project: providing services to taxonomists for standard genome sequencing and annotation.</title>
        <authorList>
            <consortium name="The Broad Institute Genomics Platform"/>
            <consortium name="The Broad Institute Genome Sequencing Center for Infectious Disease"/>
            <person name="Wu L."/>
            <person name="Ma J."/>
        </authorList>
    </citation>
    <scope>NUCLEOTIDE SEQUENCE [LARGE SCALE GENOMIC DNA]</scope>
    <source>
        <strain evidence="5">CGMCC 4.1542</strain>
    </source>
</reference>
<dbReference type="EMBL" id="JBHSJO010000003">
    <property type="protein sequence ID" value="MFC5020448.1"/>
    <property type="molecule type" value="Genomic_DNA"/>
</dbReference>
<comment type="caution">
    <text evidence="4">The sequence shown here is derived from an EMBL/GenBank/DDBJ whole genome shotgun (WGS) entry which is preliminary data.</text>
</comment>
<dbReference type="Gene3D" id="1.10.1200.10">
    <property type="entry name" value="ACP-like"/>
    <property type="match status" value="2"/>
</dbReference>
<organism evidence="4 5">
    <name type="scientific">Streptomyces lienomycini</name>
    <dbReference type="NCBI Taxonomy" id="284035"/>
    <lineage>
        <taxon>Bacteria</taxon>
        <taxon>Bacillati</taxon>
        <taxon>Actinomycetota</taxon>
        <taxon>Actinomycetes</taxon>
        <taxon>Kitasatosporales</taxon>
        <taxon>Streptomycetaceae</taxon>
        <taxon>Streptomyces</taxon>
    </lineage>
</organism>
<accession>A0ABV9X6R4</accession>
<feature type="domain" description="Carrier" evidence="3">
    <location>
        <begin position="19"/>
        <end position="93"/>
    </location>
</feature>
<evidence type="ECO:0000256" key="1">
    <source>
        <dbReference type="ARBA" id="ARBA00022450"/>
    </source>
</evidence>
<dbReference type="SMART" id="SM00823">
    <property type="entry name" value="PKS_PP"/>
    <property type="match status" value="2"/>
</dbReference>
<dbReference type="PANTHER" id="PTHR43775:SF37">
    <property type="entry name" value="SI:DKEY-61P9.11"/>
    <property type="match status" value="1"/>
</dbReference>
<name>A0ABV9X6R4_9ACTN</name>
<keyword evidence="5" id="KW-1185">Reference proteome</keyword>
<evidence type="ECO:0000313" key="5">
    <source>
        <dbReference type="Proteomes" id="UP001595855"/>
    </source>
</evidence>
<dbReference type="InterPro" id="IPR020806">
    <property type="entry name" value="PKS_PP-bd"/>
</dbReference>
<proteinExistence type="predicted"/>
<dbReference type="SUPFAM" id="SSF47336">
    <property type="entry name" value="ACP-like"/>
    <property type="match status" value="2"/>
</dbReference>
<dbReference type="Pfam" id="PF00550">
    <property type="entry name" value="PP-binding"/>
    <property type="match status" value="2"/>
</dbReference>
<feature type="domain" description="Carrier" evidence="3">
    <location>
        <begin position="107"/>
        <end position="184"/>
    </location>
</feature>
<dbReference type="InterPro" id="IPR036736">
    <property type="entry name" value="ACP-like_sf"/>
</dbReference>
<gene>
    <name evidence="4" type="ORF">ACFPRC_37160</name>
</gene>
<dbReference type="PANTHER" id="PTHR43775">
    <property type="entry name" value="FATTY ACID SYNTHASE"/>
    <property type="match status" value="1"/>
</dbReference>
<dbReference type="InterPro" id="IPR050091">
    <property type="entry name" value="PKS_NRPS_Biosynth_Enz"/>
</dbReference>
<protein>
    <submittedName>
        <fullName evidence="4">Acyl carrier protein</fullName>
    </submittedName>
</protein>